<feature type="chain" id="PRO_5011512264" evidence="2">
    <location>
        <begin position="22"/>
        <end position="288"/>
    </location>
</feature>
<dbReference type="InterPro" id="IPR029058">
    <property type="entry name" value="AB_hydrolase_fold"/>
</dbReference>
<keyword evidence="2" id="KW-0732">Signal</keyword>
<dbReference type="PANTHER" id="PTHR22946">
    <property type="entry name" value="DIENELACTONE HYDROLASE DOMAIN-CONTAINING PROTEIN-RELATED"/>
    <property type="match status" value="1"/>
</dbReference>
<evidence type="ECO:0000313" key="4">
    <source>
        <dbReference type="EMBL" id="SDH39668.1"/>
    </source>
</evidence>
<protein>
    <submittedName>
        <fullName evidence="4">Alpha/beta hydrolase family protein</fullName>
    </submittedName>
</protein>
<evidence type="ECO:0000313" key="5">
    <source>
        <dbReference type="Proteomes" id="UP000198607"/>
    </source>
</evidence>
<proteinExistence type="inferred from homology"/>
<feature type="domain" description="AB hydrolase-1" evidence="3">
    <location>
        <begin position="62"/>
        <end position="277"/>
    </location>
</feature>
<gene>
    <name evidence="4" type="ORF">SAMN05660652_01660</name>
</gene>
<accession>A0A1G8C2X6</accession>
<evidence type="ECO:0000256" key="1">
    <source>
        <dbReference type="ARBA" id="ARBA00038115"/>
    </source>
</evidence>
<dbReference type="AlphaFoldDB" id="A0A1G8C2X6"/>
<reference evidence="4 5" key="1">
    <citation type="submission" date="2016-10" db="EMBL/GenBank/DDBJ databases">
        <authorList>
            <person name="de Groot N.N."/>
        </authorList>
    </citation>
    <scope>NUCLEOTIDE SEQUENCE [LARGE SCALE GENOMIC DNA]</scope>
    <source>
        <strain evidence="4 5">DSM 5885</strain>
    </source>
</reference>
<evidence type="ECO:0000259" key="3">
    <source>
        <dbReference type="Pfam" id="PF12697"/>
    </source>
</evidence>
<dbReference type="Gene3D" id="3.40.50.1820">
    <property type="entry name" value="alpha/beta hydrolase"/>
    <property type="match status" value="1"/>
</dbReference>
<dbReference type="Proteomes" id="UP000198607">
    <property type="component" value="Unassembled WGS sequence"/>
</dbReference>
<organism evidence="4 5">
    <name type="scientific">Propionivibrio dicarboxylicus</name>
    <dbReference type="NCBI Taxonomy" id="83767"/>
    <lineage>
        <taxon>Bacteria</taxon>
        <taxon>Pseudomonadati</taxon>
        <taxon>Pseudomonadota</taxon>
        <taxon>Betaproteobacteria</taxon>
        <taxon>Rhodocyclales</taxon>
        <taxon>Rhodocyclaceae</taxon>
        <taxon>Propionivibrio</taxon>
    </lineage>
</organism>
<dbReference type="GO" id="GO:0016787">
    <property type="term" value="F:hydrolase activity"/>
    <property type="evidence" value="ECO:0007669"/>
    <property type="project" value="UniProtKB-KW"/>
</dbReference>
<dbReference type="Pfam" id="PF12697">
    <property type="entry name" value="Abhydrolase_6"/>
    <property type="match status" value="1"/>
</dbReference>
<dbReference type="STRING" id="83767.SAMN05660652_01660"/>
<feature type="signal peptide" evidence="2">
    <location>
        <begin position="1"/>
        <end position="21"/>
    </location>
</feature>
<dbReference type="SUPFAM" id="SSF53474">
    <property type="entry name" value="alpha/beta-Hydrolases"/>
    <property type="match status" value="1"/>
</dbReference>
<evidence type="ECO:0000256" key="2">
    <source>
        <dbReference type="SAM" id="SignalP"/>
    </source>
</evidence>
<keyword evidence="5" id="KW-1185">Reference proteome</keyword>
<dbReference type="EMBL" id="FNCY01000005">
    <property type="protein sequence ID" value="SDH39668.1"/>
    <property type="molecule type" value="Genomic_DNA"/>
</dbReference>
<sequence>MFCRPCLQVLSLLSLSLPCAAKLVEEILDLPVSAKNLYGKTVSQSIKVTVFRDDEKDRAPFLVLSHGRPATTAEFAAMGRMRYAANASYFVGKGFAVLVPTRIGYGVSGGEDLEYAGNCAARSYPASFGAAAQQVVQVVEHARTLPYVDAAKGVVVGQSYGGATSIALAAEGLPGVVAAINFSGGGGGDPVGRPGSPCRPDLLEAVFSSYGQRARIPTLWLYSTNDKYFGEKYPKQWFDAFVRNGGQGEFVQLPPLLPPLGEDGHATFVRNPAAWRPAFEAFLRRVGL</sequence>
<dbReference type="InterPro" id="IPR050261">
    <property type="entry name" value="FrsA_esterase"/>
</dbReference>
<dbReference type="RefSeq" id="WP_218122671.1">
    <property type="nucleotide sequence ID" value="NZ_FNCY01000005.1"/>
</dbReference>
<name>A0A1G8C2X6_9RHOO</name>
<dbReference type="InterPro" id="IPR000073">
    <property type="entry name" value="AB_hydrolase_1"/>
</dbReference>
<keyword evidence="4" id="KW-0378">Hydrolase</keyword>
<comment type="similarity">
    <text evidence="1">Belongs to the AB hydrolase superfamily. FUS2 hydrolase family.</text>
</comment>